<sequence length="165" mass="18172">SRSYSHPRTSVPPDPSSPTVQNSPSKLPRFLEHAEKTLGISHAALHRAALERAGYGPDILDLVSDDALTAIGLTPGDAIRLKREAPIWWNGPLAKRKLDIADDTFPGPSKKPRVQFEKRWKDGSGAARYMGTLGETSGFEDDDGDCDWFYFSDATESFLPVPRGY</sequence>
<evidence type="ECO:0008006" key="4">
    <source>
        <dbReference type="Google" id="ProtNLM"/>
    </source>
</evidence>
<keyword evidence="3" id="KW-1185">Reference proteome</keyword>
<evidence type="ECO:0000313" key="3">
    <source>
        <dbReference type="Proteomes" id="UP001163846"/>
    </source>
</evidence>
<evidence type="ECO:0000313" key="2">
    <source>
        <dbReference type="EMBL" id="KAJ3832626.1"/>
    </source>
</evidence>
<protein>
    <recommendedName>
        <fullName evidence="4">SAM domain-containing protein</fullName>
    </recommendedName>
</protein>
<reference evidence="2" key="1">
    <citation type="submission" date="2022-08" db="EMBL/GenBank/DDBJ databases">
        <authorList>
            <consortium name="DOE Joint Genome Institute"/>
            <person name="Min B."/>
            <person name="Riley R."/>
            <person name="Sierra-Patev S."/>
            <person name="Naranjo-Ortiz M."/>
            <person name="Looney B."/>
            <person name="Konkel Z."/>
            <person name="Slot J.C."/>
            <person name="Sakamoto Y."/>
            <person name="Steenwyk J.L."/>
            <person name="Rokas A."/>
            <person name="Carro J."/>
            <person name="Camarero S."/>
            <person name="Ferreira P."/>
            <person name="Molpeceres G."/>
            <person name="Ruiz-Duenas F.J."/>
            <person name="Serrano A."/>
            <person name="Henrissat B."/>
            <person name="Drula E."/>
            <person name="Hughes K.W."/>
            <person name="Mata J.L."/>
            <person name="Ishikawa N.K."/>
            <person name="Vargas-Isla R."/>
            <person name="Ushijima S."/>
            <person name="Smith C.A."/>
            <person name="Ahrendt S."/>
            <person name="Andreopoulos W."/>
            <person name="He G."/>
            <person name="Labutti K."/>
            <person name="Lipzen A."/>
            <person name="Ng V."/>
            <person name="Sandor L."/>
            <person name="Barry K."/>
            <person name="Martinez A.T."/>
            <person name="Xiao Y."/>
            <person name="Gibbons J.G."/>
            <person name="Terashima K."/>
            <person name="Hibbett D.S."/>
            <person name="Grigoriev I.V."/>
        </authorList>
    </citation>
    <scope>NUCLEOTIDE SEQUENCE</scope>
    <source>
        <strain evidence="2">TFB9207</strain>
    </source>
</reference>
<organism evidence="2 3">
    <name type="scientific">Lentinula raphanica</name>
    <dbReference type="NCBI Taxonomy" id="153919"/>
    <lineage>
        <taxon>Eukaryota</taxon>
        <taxon>Fungi</taxon>
        <taxon>Dikarya</taxon>
        <taxon>Basidiomycota</taxon>
        <taxon>Agaricomycotina</taxon>
        <taxon>Agaricomycetes</taxon>
        <taxon>Agaricomycetidae</taxon>
        <taxon>Agaricales</taxon>
        <taxon>Marasmiineae</taxon>
        <taxon>Omphalotaceae</taxon>
        <taxon>Lentinula</taxon>
    </lineage>
</organism>
<dbReference type="EMBL" id="MU806900">
    <property type="protein sequence ID" value="KAJ3832626.1"/>
    <property type="molecule type" value="Genomic_DNA"/>
</dbReference>
<evidence type="ECO:0000256" key="1">
    <source>
        <dbReference type="SAM" id="MobiDB-lite"/>
    </source>
</evidence>
<proteinExistence type="predicted"/>
<feature type="non-terminal residue" evidence="2">
    <location>
        <position position="165"/>
    </location>
</feature>
<dbReference type="Proteomes" id="UP001163846">
    <property type="component" value="Unassembled WGS sequence"/>
</dbReference>
<gene>
    <name evidence="2" type="ORF">F5878DRAFT_495322</name>
</gene>
<accession>A0AA38NY29</accession>
<dbReference type="AlphaFoldDB" id="A0AA38NY29"/>
<name>A0AA38NY29_9AGAR</name>
<feature type="region of interest" description="Disordered" evidence="1">
    <location>
        <begin position="1"/>
        <end position="26"/>
    </location>
</feature>
<comment type="caution">
    <text evidence="2">The sequence shown here is derived from an EMBL/GenBank/DDBJ whole genome shotgun (WGS) entry which is preliminary data.</text>
</comment>
<feature type="non-terminal residue" evidence="2">
    <location>
        <position position="1"/>
    </location>
</feature>